<comment type="caution">
    <text evidence="2">The sequence shown here is derived from an EMBL/GenBank/DDBJ whole genome shotgun (WGS) entry which is preliminary data.</text>
</comment>
<feature type="signal peptide" evidence="1">
    <location>
        <begin position="1"/>
        <end position="22"/>
    </location>
</feature>
<accession>A0A918CVI7</accession>
<feature type="chain" id="PRO_5037021185" evidence="1">
    <location>
        <begin position="23"/>
        <end position="68"/>
    </location>
</feature>
<dbReference type="Proteomes" id="UP000653411">
    <property type="component" value="Unassembled WGS sequence"/>
</dbReference>
<dbReference type="EMBL" id="BMML01000023">
    <property type="protein sequence ID" value="GGN34848.1"/>
    <property type="molecule type" value="Genomic_DNA"/>
</dbReference>
<evidence type="ECO:0000313" key="2">
    <source>
        <dbReference type="EMBL" id="GGN34848.1"/>
    </source>
</evidence>
<evidence type="ECO:0000313" key="3">
    <source>
        <dbReference type="Proteomes" id="UP000653411"/>
    </source>
</evidence>
<name>A0A918CVI7_9ACTN</name>
<keyword evidence="3" id="KW-1185">Reference proteome</keyword>
<gene>
    <name evidence="2" type="ORF">GCM10011578_076160</name>
</gene>
<sequence length="68" mass="6576">MPALTFSAAGEKAKLLIATAFAATGAADAALPVPEGSIGMRIPGMAEAPGAVEAPCVVEAPGIPAVRC</sequence>
<organism evidence="2 3">
    <name type="scientific">Streptomyces fuscichromogenes</name>
    <dbReference type="NCBI Taxonomy" id="1324013"/>
    <lineage>
        <taxon>Bacteria</taxon>
        <taxon>Bacillati</taxon>
        <taxon>Actinomycetota</taxon>
        <taxon>Actinomycetes</taxon>
        <taxon>Kitasatosporales</taxon>
        <taxon>Streptomycetaceae</taxon>
        <taxon>Streptomyces</taxon>
    </lineage>
</organism>
<proteinExistence type="predicted"/>
<keyword evidence="1" id="KW-0732">Signal</keyword>
<reference evidence="2" key="2">
    <citation type="submission" date="2020-09" db="EMBL/GenBank/DDBJ databases">
        <authorList>
            <person name="Sun Q."/>
            <person name="Zhou Y."/>
        </authorList>
    </citation>
    <scope>NUCLEOTIDE SEQUENCE</scope>
    <source>
        <strain evidence="2">CGMCC 4.7110</strain>
    </source>
</reference>
<evidence type="ECO:0000256" key="1">
    <source>
        <dbReference type="SAM" id="SignalP"/>
    </source>
</evidence>
<reference evidence="2" key="1">
    <citation type="journal article" date="2014" name="Int. J. Syst. Evol. Microbiol.">
        <title>Complete genome sequence of Corynebacterium casei LMG S-19264T (=DSM 44701T), isolated from a smear-ripened cheese.</title>
        <authorList>
            <consortium name="US DOE Joint Genome Institute (JGI-PGF)"/>
            <person name="Walter F."/>
            <person name="Albersmeier A."/>
            <person name="Kalinowski J."/>
            <person name="Ruckert C."/>
        </authorList>
    </citation>
    <scope>NUCLEOTIDE SEQUENCE</scope>
    <source>
        <strain evidence="2">CGMCC 4.7110</strain>
    </source>
</reference>
<protein>
    <submittedName>
        <fullName evidence="2">Uncharacterized protein</fullName>
    </submittedName>
</protein>
<dbReference type="AlphaFoldDB" id="A0A918CVI7"/>